<dbReference type="Pfam" id="PF12100">
    <property type="entry name" value="DUF3576"/>
    <property type="match status" value="1"/>
</dbReference>
<dbReference type="InterPro" id="IPR021959">
    <property type="entry name" value="DUF3576"/>
</dbReference>
<sequence length="164" mass="17486">MRLERGSLKRGAALGVVIASLTLVSACGGGKGPEVYGEKRGGLWPFGRGSSGPAQTQIGVNGYLWRASLDALNFMPLASADPYGGVIITDWYSAPEAPNERFKTTVYILDTRLRADGLNVTVFKQTRDASGAWADAPASAQTETDLENAILTRARQLRLSNLNG</sequence>
<proteinExistence type="predicted"/>
<protein>
    <submittedName>
        <fullName evidence="1">DUF3576 domain-containing protein</fullName>
    </submittedName>
</protein>
<accession>A0AB39KN06</accession>
<dbReference type="PROSITE" id="PS51257">
    <property type="entry name" value="PROKAR_LIPOPROTEIN"/>
    <property type="match status" value="1"/>
</dbReference>
<dbReference type="RefSeq" id="WP_369058058.1">
    <property type="nucleotide sequence ID" value="NZ_CP158375.1"/>
</dbReference>
<gene>
    <name evidence="1" type="ORF">ABOZ73_10235</name>
</gene>
<organism evidence="1">
    <name type="scientific">Caulobacter sp. 73W</name>
    <dbReference type="NCBI Taxonomy" id="3161137"/>
    <lineage>
        <taxon>Bacteria</taxon>
        <taxon>Pseudomonadati</taxon>
        <taxon>Pseudomonadota</taxon>
        <taxon>Alphaproteobacteria</taxon>
        <taxon>Caulobacterales</taxon>
        <taxon>Caulobacteraceae</taxon>
        <taxon>Caulobacter</taxon>
    </lineage>
</organism>
<evidence type="ECO:0000313" key="1">
    <source>
        <dbReference type="EMBL" id="XDO95206.1"/>
    </source>
</evidence>
<dbReference type="AlphaFoldDB" id="A0AB39KN06"/>
<dbReference type="EMBL" id="CP158375">
    <property type="protein sequence ID" value="XDO95206.1"/>
    <property type="molecule type" value="Genomic_DNA"/>
</dbReference>
<name>A0AB39KN06_9CAUL</name>
<reference evidence="1" key="1">
    <citation type="submission" date="2024-06" db="EMBL/GenBank/DDBJ databases">
        <title>Caulobacter inopinatus, sp. nov.</title>
        <authorList>
            <person name="Donachie S.P."/>
        </authorList>
    </citation>
    <scope>NUCLEOTIDE SEQUENCE</scope>
    <source>
        <strain evidence="1">73W</strain>
    </source>
</reference>